<dbReference type="InterPro" id="IPR036779">
    <property type="entry name" value="LysM_dom_sf"/>
</dbReference>
<dbReference type="Proteomes" id="UP000266895">
    <property type="component" value="Chromosome"/>
</dbReference>
<evidence type="ECO:0000313" key="3">
    <source>
        <dbReference type="EMBL" id="VEG28990.1"/>
    </source>
</evidence>
<dbReference type="RefSeq" id="WP_126384298.1">
    <property type="nucleotide sequence ID" value="NZ_LR134350.1"/>
</dbReference>
<dbReference type="PANTHER" id="PTHR34700:SF4">
    <property type="entry name" value="PHAGE-LIKE ELEMENT PBSX PROTEIN XKDP"/>
    <property type="match status" value="1"/>
</dbReference>
<keyword evidence="2" id="KW-0472">Membrane</keyword>
<proteinExistence type="predicted"/>
<dbReference type="EMBL" id="LR134350">
    <property type="protein sequence ID" value="VEG28990.1"/>
    <property type="molecule type" value="Genomic_DNA"/>
</dbReference>
<dbReference type="KEGG" id="ahw:NCTC11636_01823"/>
<dbReference type="OrthoDB" id="8444614at2"/>
<accession>A0A3S4RG85</accession>
<keyword evidence="2" id="KW-1133">Transmembrane helix</keyword>
<dbReference type="Gene3D" id="3.10.350.10">
    <property type="entry name" value="LysM domain"/>
    <property type="match status" value="1"/>
</dbReference>
<feature type="compositionally biased region" description="Pro residues" evidence="1">
    <location>
        <begin position="282"/>
        <end position="291"/>
    </location>
</feature>
<gene>
    <name evidence="3" type="ORF">NCTC11636_01823</name>
</gene>
<dbReference type="AlphaFoldDB" id="A0A3S4RG85"/>
<feature type="region of interest" description="Disordered" evidence="1">
    <location>
        <begin position="278"/>
        <end position="308"/>
    </location>
</feature>
<feature type="transmembrane region" description="Helical" evidence="2">
    <location>
        <begin position="31"/>
        <end position="53"/>
    </location>
</feature>
<evidence type="ECO:0008006" key="5">
    <source>
        <dbReference type="Google" id="ProtNLM"/>
    </source>
</evidence>
<keyword evidence="2" id="KW-0812">Transmembrane</keyword>
<name>A0A3S4RG85_9ACTO</name>
<feature type="region of interest" description="Disordered" evidence="1">
    <location>
        <begin position="155"/>
        <end position="179"/>
    </location>
</feature>
<feature type="transmembrane region" description="Helical" evidence="2">
    <location>
        <begin position="120"/>
        <end position="139"/>
    </location>
</feature>
<evidence type="ECO:0000256" key="2">
    <source>
        <dbReference type="SAM" id="Phobius"/>
    </source>
</evidence>
<reference evidence="3 4" key="1">
    <citation type="submission" date="2018-12" db="EMBL/GenBank/DDBJ databases">
        <authorList>
            <consortium name="Pathogen Informatics"/>
        </authorList>
    </citation>
    <scope>NUCLEOTIDE SEQUENCE [LARGE SCALE GENOMIC DNA]</scope>
    <source>
        <strain evidence="3 4">NCTC11636</strain>
    </source>
</reference>
<keyword evidence="4" id="KW-1185">Reference proteome</keyword>
<evidence type="ECO:0000256" key="1">
    <source>
        <dbReference type="SAM" id="MobiDB-lite"/>
    </source>
</evidence>
<sequence length="882" mass="92983">MSLSTPNPAASGPQRFRAPVARTRPPAWRSLLSGAALLAVVVGLPAVLLTTLGPPPVPSDLDPSVLLSSVSPAALLGLLEWVLWLGWLQFTVCTLVEVVSALRGEGMPSHIPLSGGVQGLVRRLVISALLLTSLSAPVATAAPVLHTPAAAAQSVEQAPAAAPQTAADPAGTQAQAPAPGQEGVRYMLGDIELDRDTGAALVGQRVYVVQPPDGRYHDNLWDIAERNLGEGRAYPEIYDLNVGRVQPDGRSLELARLIQPGWLLVMPESATSVDRVVAVPMENPPPPPPTETPGQDGSGVDQQATGAQDVAPAEVPSVGGLLAACLIAVLARQRRQWLGPGPQADAAELERLLRVSADKDRARRLDAALRSLAVMPDKPMPYAVAIDDHACYVRLASPRHDAPAPWHSQEEGLTWTLRAGQEPDPGQAPALMPGLVTIGRSDSGADILIDLGFAAGRIAVTGDPTMAAEVVTALALELCINPWSQDATVVGAGLPPALHEIVGQRVRPLEELRSVRPGRPADLVLTGRHPGAVATFVLVADGRDADSLPRDVPYGLVRAGSAQDARWTIDVDSSGTAHIAPLGISVHATRATEGEIRALAGLLGAGSRTQDDGRPPVPDPPTPPVRTAALRAAPVRIQVLGQTLVEASGDLDHPRRTILTEAAICVALHPEGIRPSVLGAMLWPLGATSDVVDATVDRLRRWLGQDAEGRPHLREDADGRLRLGPGAVTDWDVMRSLLADSRTAPPRQEVELLIEALRLVRGPVGRGAPEGRYSWLARVRTARQVDALVVDAAHRVVELLGDTDPDGAALAVDAALQVVDLNQVLWRDRLRLAARRGRGELEREVLGLLELAGADELSLVDPATAALVEDLAPGLSVRRQPA</sequence>
<dbReference type="InterPro" id="IPR052196">
    <property type="entry name" value="Bact_Kbp"/>
</dbReference>
<protein>
    <recommendedName>
        <fullName evidence="5">Bacterial transcriptional activator domain-containing protein</fullName>
    </recommendedName>
</protein>
<dbReference type="PANTHER" id="PTHR34700">
    <property type="entry name" value="POTASSIUM BINDING PROTEIN KBP"/>
    <property type="match status" value="1"/>
</dbReference>
<evidence type="ECO:0000313" key="4">
    <source>
        <dbReference type="Proteomes" id="UP000266895"/>
    </source>
</evidence>
<organism evidence="3 4">
    <name type="scientific">Actinomyces howellii</name>
    <dbReference type="NCBI Taxonomy" id="52771"/>
    <lineage>
        <taxon>Bacteria</taxon>
        <taxon>Bacillati</taxon>
        <taxon>Actinomycetota</taxon>
        <taxon>Actinomycetes</taxon>
        <taxon>Actinomycetales</taxon>
        <taxon>Actinomycetaceae</taxon>
        <taxon>Actinomyces</taxon>
    </lineage>
</organism>
<feature type="transmembrane region" description="Helical" evidence="2">
    <location>
        <begin position="73"/>
        <end position="99"/>
    </location>
</feature>